<protein>
    <submittedName>
        <fullName evidence="2">Uncharacterized protein</fullName>
    </submittedName>
</protein>
<organism evidence="2 3">
    <name type="scientific">Etheostoma spectabile</name>
    <name type="common">orangethroat darter</name>
    <dbReference type="NCBI Taxonomy" id="54343"/>
    <lineage>
        <taxon>Eukaryota</taxon>
        <taxon>Metazoa</taxon>
        <taxon>Chordata</taxon>
        <taxon>Craniata</taxon>
        <taxon>Vertebrata</taxon>
        <taxon>Euteleostomi</taxon>
        <taxon>Actinopterygii</taxon>
        <taxon>Neopterygii</taxon>
        <taxon>Teleostei</taxon>
        <taxon>Neoteleostei</taxon>
        <taxon>Acanthomorphata</taxon>
        <taxon>Eupercaria</taxon>
        <taxon>Perciformes</taxon>
        <taxon>Percoidei</taxon>
        <taxon>Percidae</taxon>
        <taxon>Etheostomatinae</taxon>
        <taxon>Etheostoma</taxon>
    </lineage>
</organism>
<dbReference type="EMBL" id="VOFY01000024">
    <property type="protein sequence ID" value="KAA8579477.1"/>
    <property type="molecule type" value="Genomic_DNA"/>
</dbReference>
<gene>
    <name evidence="2" type="ORF">FQN60_006570</name>
</gene>
<evidence type="ECO:0000313" key="3">
    <source>
        <dbReference type="Proteomes" id="UP000327493"/>
    </source>
</evidence>
<evidence type="ECO:0000313" key="2">
    <source>
        <dbReference type="EMBL" id="KAA8579477.1"/>
    </source>
</evidence>
<keyword evidence="3" id="KW-1185">Reference proteome</keyword>
<comment type="caution">
    <text evidence="2">The sequence shown here is derived from an EMBL/GenBank/DDBJ whole genome shotgun (WGS) entry which is preliminary data.</text>
</comment>
<evidence type="ECO:0000256" key="1">
    <source>
        <dbReference type="SAM" id="MobiDB-lite"/>
    </source>
</evidence>
<proteinExistence type="predicted"/>
<dbReference type="AlphaFoldDB" id="A0A5J5CCM7"/>
<sequence>MMCPSSPSLTAPLATSSRAAGKARSREDPHESSQTHQLHPKFSQDAIDGAIELCSAPVQFVVHHLS</sequence>
<reference evidence="2 3" key="1">
    <citation type="submission" date="2019-08" db="EMBL/GenBank/DDBJ databases">
        <title>A chromosome-level genome assembly, high-density linkage maps, and genome scans reveal the genomic architecture of hybrid incompatibilities underlying speciation via character displacement in darters (Percidae: Etheostominae).</title>
        <authorList>
            <person name="Moran R.L."/>
            <person name="Catchen J.M."/>
            <person name="Fuller R.C."/>
        </authorList>
    </citation>
    <scope>NUCLEOTIDE SEQUENCE [LARGE SCALE GENOMIC DNA]</scope>
    <source>
        <strain evidence="2">EspeVRDwgs_2016</strain>
        <tissue evidence="2">Muscle</tissue>
    </source>
</reference>
<feature type="compositionally biased region" description="Polar residues" evidence="1">
    <location>
        <begin position="1"/>
        <end position="18"/>
    </location>
</feature>
<accession>A0A5J5CCM7</accession>
<feature type="region of interest" description="Disordered" evidence="1">
    <location>
        <begin position="1"/>
        <end position="42"/>
    </location>
</feature>
<name>A0A5J5CCM7_9PERO</name>
<feature type="compositionally biased region" description="Basic and acidic residues" evidence="1">
    <location>
        <begin position="24"/>
        <end position="33"/>
    </location>
</feature>
<dbReference type="Proteomes" id="UP000327493">
    <property type="component" value="Chromosome 24"/>
</dbReference>